<dbReference type="GO" id="GO:0005694">
    <property type="term" value="C:chromosome"/>
    <property type="evidence" value="ECO:0007669"/>
    <property type="project" value="UniProtKB-SubCell"/>
</dbReference>
<feature type="compositionally biased region" description="Basic and acidic residues" evidence="4">
    <location>
        <begin position="975"/>
        <end position="984"/>
    </location>
</feature>
<dbReference type="InterPro" id="IPR001357">
    <property type="entry name" value="BRCT_dom"/>
</dbReference>
<sequence>MDEVCSTQPTDFINNDVISKAMDKVPVLSVYASEKKIMEYPLVKKYVTIGRDPNCDICIKSSLLSREHAIFELDENYICTITDLDSLNGTKRNDLHLKPKLNYELRDGDCLYFGGIYCTLNFCLSSSTSLSSSLCLLNQLHEDSKSTELSLQKTNQDTSYQLHYSQKENQLSVQSNFSTKQNDNDDDNNDDSDCSVLSERLLAEIVVNTGEVSQDLLPNPNRFIDNHSPSLSSSTDSDVKKSELLKNEDDINLLQHEMHESSSSVNNCKLHMYTENDVHLKSESNQNSSTTESVRKSKGYIIDATPLQLLTKSNKNHLSSSDVVSATPMILTNETTSTPLTYNRANVLLARDSDPGCIVQSMDNQFGLTIRSSTCLSAEESVFTIEESDLVTSNATKSIYETSGTGKNELILNRSSVDLNNNNHEFTSNSDRQSTVQHVNESVISNDSLQIVVDDNYDSRKSRIFNGICLEKEENIQVESTNLCTTTPPPPTTTTTFINNRNEHCGLITVNNHDIVCNNITVTLQPLENLQIFNYSIHNQGDQFLNNSSISNKDQNIHNDSPFKTNEHNSSEKKADIILSQEWGSDIIHTDILSEKVQHNNLNNYNIRKDNIKSNRFTSSKCNIRGTDYTTNTITKQKRCNSKPKNQLSMEQSVESPLHTGQQRLTVSELAKTDIPQSIPSSKCDVTSERSQLTPDDNDCKLRRYIEQYSLFRSTRSIRNQPSERVTSCTLPGSLGTVKFRSRKNKQKFTSVISSIHLDSPNSDSELEDWKCSWSLIRHDNNVNCSTKKVTNQSSYNRSRAPHIPSPLYLSGSILSEESSQLFDEKLEQMKNESNISPSNTNNSSIKIINNNIHKNKSCILESAVKLAGFDESPENDPLVKNTLNNGERLSLPSFSDLTPNSFNAKICIEAKSNNEQQQFSPLFPTSTLPIISLSDEYTSSPGLMKPKRNLRNSCATRKRAFTSLTTSSATKNSVDNDSKDCLVHKNSSNNNNKVGRTRKTLSSIPKENNLSLPTDKTIKHNSRKSKFEMNNNSIEMPIRRSTRLIVQSDRNCNKPPLAVASTLQHHIPLIVSIPEDKCSSNSRTTRSSALINLNPENTIKNQRKRRMTASTNEPKGEILKISNTDFNNTSSTSTGSSRTNTTSPIQLVFSGVESSSYSNILRKLNAFETEDPTFADYLITDQIKRTLKILYARARGIPIISVEWLKACKQSRKGSNPDPLNFKLHYYNTQSVHTTISSGQSTRRHSSFAKLSVDEQKNRFEETNEFLCGWSFCSTPNVLPSSMDLQKLTEFAGGYWMSDEDLCNAIKNLDDIPIKSVIITTKEEYHSMLLLNSKSSCKISRLSRNSKECKQTTPILRALSSLITVSTDWFLQTIMNRKPPNWPIDSQYKIQ</sequence>
<dbReference type="Pfam" id="PF00498">
    <property type="entry name" value="FHA"/>
    <property type="match status" value="1"/>
</dbReference>
<comment type="subcellular location">
    <subcellularLocation>
        <location evidence="1">Chromosome</location>
    </subcellularLocation>
</comment>
<dbReference type="Gene3D" id="2.60.200.20">
    <property type="match status" value="1"/>
</dbReference>
<dbReference type="PANTHER" id="PTHR23308">
    <property type="entry name" value="NUCLEAR INHIBITOR OF PROTEIN PHOSPHATASE-1"/>
    <property type="match status" value="1"/>
</dbReference>
<evidence type="ECO:0000313" key="7">
    <source>
        <dbReference type="Proteomes" id="UP000050790"/>
    </source>
</evidence>
<dbReference type="CDD" id="cd00060">
    <property type="entry name" value="FHA"/>
    <property type="match status" value="1"/>
</dbReference>
<dbReference type="WBParaSite" id="SMRG1_1070.1">
    <property type="protein sequence ID" value="SMRG1_1070.1"/>
    <property type="gene ID" value="SMRG1_1070"/>
</dbReference>
<proteinExistence type="predicted"/>
<dbReference type="Proteomes" id="UP000050790">
    <property type="component" value="Unassembled WGS sequence"/>
</dbReference>
<accession>A0AA84Z6R6</accession>
<dbReference type="PROSITE" id="PS50006">
    <property type="entry name" value="FHA_DOMAIN"/>
    <property type="match status" value="1"/>
</dbReference>
<evidence type="ECO:0000313" key="8">
    <source>
        <dbReference type="WBParaSite" id="SMRG1_1070.1"/>
    </source>
</evidence>
<feature type="region of interest" description="Disordered" evidence="4">
    <location>
        <begin position="218"/>
        <end position="239"/>
    </location>
</feature>
<keyword evidence="2" id="KW-0158">Chromosome</keyword>
<dbReference type="InterPro" id="IPR036420">
    <property type="entry name" value="BRCT_dom_sf"/>
</dbReference>
<feature type="domain" description="BRCT" evidence="6">
    <location>
        <begin position="1176"/>
        <end position="1223"/>
    </location>
</feature>
<dbReference type="PROSITE" id="PS50172">
    <property type="entry name" value="BRCT"/>
    <property type="match status" value="1"/>
</dbReference>
<evidence type="ECO:0000259" key="6">
    <source>
        <dbReference type="PROSITE" id="PS50172"/>
    </source>
</evidence>
<feature type="region of interest" description="Disordered" evidence="4">
    <location>
        <begin position="636"/>
        <end position="661"/>
    </location>
</feature>
<dbReference type="SUPFAM" id="SSF52113">
    <property type="entry name" value="BRCT domain"/>
    <property type="match status" value="2"/>
</dbReference>
<evidence type="ECO:0000256" key="4">
    <source>
        <dbReference type="SAM" id="MobiDB-lite"/>
    </source>
</evidence>
<dbReference type="SUPFAM" id="SSF49879">
    <property type="entry name" value="SMAD/FHA domain"/>
    <property type="match status" value="1"/>
</dbReference>
<dbReference type="InterPro" id="IPR000253">
    <property type="entry name" value="FHA_dom"/>
</dbReference>
<dbReference type="Gene3D" id="3.40.50.10190">
    <property type="entry name" value="BRCT domain"/>
    <property type="match status" value="2"/>
</dbReference>
<feature type="region of interest" description="Disordered" evidence="4">
    <location>
        <begin position="967"/>
        <end position="1023"/>
    </location>
</feature>
<dbReference type="InterPro" id="IPR008984">
    <property type="entry name" value="SMAD_FHA_dom_sf"/>
</dbReference>
<feature type="compositionally biased region" description="Polar residues" evidence="4">
    <location>
        <begin position="1001"/>
        <end position="1015"/>
    </location>
</feature>
<evidence type="ECO:0000256" key="1">
    <source>
        <dbReference type="ARBA" id="ARBA00004286"/>
    </source>
</evidence>
<feature type="compositionally biased region" description="Polar residues" evidence="4">
    <location>
        <begin position="643"/>
        <end position="661"/>
    </location>
</feature>
<dbReference type="InterPro" id="IPR050923">
    <property type="entry name" value="Cell_Proc_Reg/RNA_Proc"/>
</dbReference>
<dbReference type="CDD" id="cd17744">
    <property type="entry name" value="BRCT_MDC1_rpt1"/>
    <property type="match status" value="1"/>
</dbReference>
<protein>
    <recommendedName>
        <fullName evidence="9">FHA domain-containing protein</fullName>
    </recommendedName>
</protein>
<evidence type="ECO:0000256" key="2">
    <source>
        <dbReference type="ARBA" id="ARBA00022454"/>
    </source>
</evidence>
<organism evidence="7 8">
    <name type="scientific">Schistosoma margrebowiei</name>
    <dbReference type="NCBI Taxonomy" id="48269"/>
    <lineage>
        <taxon>Eukaryota</taxon>
        <taxon>Metazoa</taxon>
        <taxon>Spiralia</taxon>
        <taxon>Lophotrochozoa</taxon>
        <taxon>Platyhelminthes</taxon>
        <taxon>Trematoda</taxon>
        <taxon>Digenea</taxon>
        <taxon>Strigeidida</taxon>
        <taxon>Schistosomatoidea</taxon>
        <taxon>Schistosomatidae</taxon>
        <taxon>Schistosoma</taxon>
    </lineage>
</organism>
<dbReference type="SMART" id="SM00240">
    <property type="entry name" value="FHA"/>
    <property type="match status" value="1"/>
</dbReference>
<evidence type="ECO:0000259" key="5">
    <source>
        <dbReference type="PROSITE" id="PS50006"/>
    </source>
</evidence>
<feature type="domain" description="FHA" evidence="5">
    <location>
        <begin position="47"/>
        <end position="97"/>
    </location>
</feature>
<name>A0AA84Z6R6_9TREM</name>
<evidence type="ECO:0008006" key="9">
    <source>
        <dbReference type="Google" id="ProtNLM"/>
    </source>
</evidence>
<reference evidence="8" key="1">
    <citation type="submission" date="2023-11" db="UniProtKB">
        <authorList>
            <consortium name="WormBaseParasite"/>
        </authorList>
    </citation>
    <scope>IDENTIFICATION</scope>
</reference>
<evidence type="ECO:0000256" key="3">
    <source>
        <dbReference type="ARBA" id="ARBA00023306"/>
    </source>
</evidence>
<keyword evidence="3" id="KW-0131">Cell cycle</keyword>